<keyword evidence="3" id="KW-0479">Metal-binding</keyword>
<keyword evidence="7" id="KW-0411">Iron-sulfur</keyword>
<dbReference type="SUPFAM" id="SSF46548">
    <property type="entry name" value="alpha-helical ferredoxin"/>
    <property type="match status" value="1"/>
</dbReference>
<comment type="caution">
    <text evidence="9">The sequence shown here is derived from an EMBL/GenBank/DDBJ whole genome shotgun (WGS) entry which is preliminary data.</text>
</comment>
<evidence type="ECO:0000256" key="1">
    <source>
        <dbReference type="ARBA" id="ARBA00022448"/>
    </source>
</evidence>
<keyword evidence="6" id="KW-0408">Iron</keyword>
<evidence type="ECO:0000256" key="4">
    <source>
        <dbReference type="ARBA" id="ARBA00022737"/>
    </source>
</evidence>
<dbReference type="SUPFAM" id="SSF100950">
    <property type="entry name" value="NagB/RpiA/CoA transferase-like"/>
    <property type="match status" value="1"/>
</dbReference>
<evidence type="ECO:0000313" key="10">
    <source>
        <dbReference type="Proteomes" id="UP001431634"/>
    </source>
</evidence>
<accession>A0ABT6Q0A7</accession>
<evidence type="ECO:0000256" key="7">
    <source>
        <dbReference type="ARBA" id="ARBA00023014"/>
    </source>
</evidence>
<evidence type="ECO:0000259" key="8">
    <source>
        <dbReference type="PROSITE" id="PS51379"/>
    </source>
</evidence>
<dbReference type="PROSITE" id="PS00198">
    <property type="entry name" value="4FE4S_FER_1"/>
    <property type="match status" value="1"/>
</dbReference>
<dbReference type="RefSeq" id="WP_281447681.1">
    <property type="nucleotide sequence ID" value="NZ_JASBAO010000001.1"/>
</dbReference>
<dbReference type="InterPro" id="IPR003741">
    <property type="entry name" value="LUD_dom"/>
</dbReference>
<evidence type="ECO:0000256" key="5">
    <source>
        <dbReference type="ARBA" id="ARBA00022982"/>
    </source>
</evidence>
<dbReference type="PROSITE" id="PS51379">
    <property type="entry name" value="4FE4S_FER_2"/>
    <property type="match status" value="1"/>
</dbReference>
<dbReference type="InterPro" id="IPR017900">
    <property type="entry name" value="4Fe4S_Fe_S_CS"/>
</dbReference>
<keyword evidence="4" id="KW-0677">Repeat</keyword>
<organism evidence="9 10">
    <name type="scientific">Commensalibacter oyaizuii</name>
    <dbReference type="NCBI Taxonomy" id="3043873"/>
    <lineage>
        <taxon>Bacteria</taxon>
        <taxon>Pseudomonadati</taxon>
        <taxon>Pseudomonadota</taxon>
        <taxon>Alphaproteobacteria</taxon>
        <taxon>Acetobacterales</taxon>
        <taxon>Acetobacteraceae</taxon>
    </lineage>
</organism>
<evidence type="ECO:0000256" key="3">
    <source>
        <dbReference type="ARBA" id="ARBA00022723"/>
    </source>
</evidence>
<keyword evidence="10" id="KW-1185">Reference proteome</keyword>
<keyword evidence="5" id="KW-0249">Electron transport</keyword>
<proteinExistence type="predicted"/>
<gene>
    <name evidence="9" type="ORF">QJV27_03990</name>
</gene>
<dbReference type="Gene3D" id="3.40.50.10420">
    <property type="entry name" value="NagB/RpiA/CoA transferase-like"/>
    <property type="match status" value="1"/>
</dbReference>
<name>A0ABT6Q0A7_9PROT</name>
<sequence>MINLQDEAQPKGAKIRGNKPVDQLEAANRFIAASAHQKMHDQRLWDLRKKRDAQMHLIPEWEELRDLASEIKNHTLDFLADYLEEFERNATANGVHVHWAKDAQESNQIISDILKQHDAKTLVKSKSMLGEECCLRQHLEQDGVKVIETDLGERIQQLDHEDPSHVVVPAVHKTRTDVSKVFEKTLNAQKGNNDVHYLAEVQRETTRPYILNADAGMTGGNFLVAETGAVVVCTNEGNADLSANTPPLHIVTVGIEKIIPKMEHLAVFIRLLSRSALGSPITQYTSYFRGPRKDGEMHVVLVDNGRSTRLANKTFKPGLKCIRCGACMNTCPVFRRSGGLSYGSVYAGPIGLILSPGYNTHKYRNLPFASTLNGSCTNVCPVKINLHEQIFAWRETLAKDNELSLSKRVIMKTLGQLFASPRMYRTAIQTGDRALKYLPHFMVYNRLNSWGRQRDIPSTPKETFHSWYAKNYQKKEKRDE</sequence>
<dbReference type="Proteomes" id="UP001431634">
    <property type="component" value="Unassembled WGS sequence"/>
</dbReference>
<keyword evidence="2" id="KW-0004">4Fe-4S</keyword>
<dbReference type="InterPro" id="IPR004452">
    <property type="entry name" value="LutB/LldF"/>
</dbReference>
<dbReference type="PANTHER" id="PTHR47153">
    <property type="entry name" value="LACTATE UTILIZATION PROTEIN B"/>
    <property type="match status" value="1"/>
</dbReference>
<evidence type="ECO:0000256" key="6">
    <source>
        <dbReference type="ARBA" id="ARBA00023004"/>
    </source>
</evidence>
<dbReference type="InterPro" id="IPR009051">
    <property type="entry name" value="Helical_ferredxn"/>
</dbReference>
<evidence type="ECO:0000256" key="2">
    <source>
        <dbReference type="ARBA" id="ARBA00022485"/>
    </source>
</evidence>
<protein>
    <submittedName>
        <fullName evidence="9">Lactate utilization protein B</fullName>
    </submittedName>
</protein>
<dbReference type="InterPro" id="IPR017896">
    <property type="entry name" value="4Fe4S_Fe-S-bd"/>
</dbReference>
<reference evidence="9" key="1">
    <citation type="submission" date="2023-05" db="EMBL/GenBank/DDBJ databases">
        <title>Whole genome sequence of Commensalibacter sp.</title>
        <authorList>
            <person name="Charoenyingcharoen P."/>
            <person name="Yukphan P."/>
        </authorList>
    </citation>
    <scope>NUCLEOTIDE SEQUENCE</scope>
    <source>
        <strain evidence="9">TBRC 16381</strain>
    </source>
</reference>
<dbReference type="EMBL" id="JASBAO010000001">
    <property type="protein sequence ID" value="MDI2090547.1"/>
    <property type="molecule type" value="Genomic_DNA"/>
</dbReference>
<dbReference type="InterPro" id="IPR037171">
    <property type="entry name" value="NagB/RpiA_transferase-like"/>
</dbReference>
<dbReference type="Pfam" id="PF02589">
    <property type="entry name" value="LUD_dom"/>
    <property type="match status" value="1"/>
</dbReference>
<keyword evidence="1" id="KW-0813">Transport</keyword>
<evidence type="ECO:0000313" key="9">
    <source>
        <dbReference type="EMBL" id="MDI2090547.1"/>
    </source>
</evidence>
<dbReference type="Pfam" id="PF13183">
    <property type="entry name" value="Fer4_8"/>
    <property type="match status" value="1"/>
</dbReference>
<dbReference type="InterPro" id="IPR024185">
    <property type="entry name" value="FTHF_cligase-like_sf"/>
</dbReference>
<feature type="domain" description="4Fe-4S ferredoxin-type" evidence="8">
    <location>
        <begin position="311"/>
        <end position="339"/>
    </location>
</feature>
<dbReference type="PANTHER" id="PTHR47153:SF2">
    <property type="entry name" value="LACTATE UTILIZATION PROTEIN B"/>
    <property type="match status" value="1"/>
</dbReference>
<dbReference type="Gene3D" id="1.10.1060.10">
    <property type="entry name" value="Alpha-helical ferredoxin"/>
    <property type="match status" value="1"/>
</dbReference>